<feature type="domain" description="ABC-type transport auxiliary lipoprotein component" evidence="1">
    <location>
        <begin position="25"/>
        <end position="166"/>
    </location>
</feature>
<dbReference type="InterPro" id="IPR005586">
    <property type="entry name" value="ABC_trans_aux"/>
</dbReference>
<dbReference type="SUPFAM" id="SSF159594">
    <property type="entry name" value="XCC0632-like"/>
    <property type="match status" value="1"/>
</dbReference>
<dbReference type="EMBL" id="CP065938">
    <property type="protein sequence ID" value="UWX06284.1"/>
    <property type="molecule type" value="Genomic_DNA"/>
</dbReference>
<dbReference type="Proteomes" id="UP001058120">
    <property type="component" value="Chromosome"/>
</dbReference>
<dbReference type="Pfam" id="PF03886">
    <property type="entry name" value="ABC_trans_aux"/>
    <property type="match status" value="1"/>
</dbReference>
<evidence type="ECO:0000259" key="1">
    <source>
        <dbReference type="Pfam" id="PF03886"/>
    </source>
</evidence>
<dbReference type="Gene3D" id="3.40.50.10610">
    <property type="entry name" value="ABC-type transport auxiliary lipoprotein component"/>
    <property type="match status" value="1"/>
</dbReference>
<proteinExistence type="predicted"/>
<keyword evidence="3" id="KW-1185">Reference proteome</keyword>
<evidence type="ECO:0000313" key="3">
    <source>
        <dbReference type="Proteomes" id="UP001058120"/>
    </source>
</evidence>
<protein>
    <submittedName>
        <fullName evidence="2">Membrane integrity-associated transporter subunit PqiC</fullName>
    </submittedName>
</protein>
<organism evidence="2 3">
    <name type="scientific">Taurinivorans muris</name>
    <dbReference type="NCBI Taxonomy" id="2787751"/>
    <lineage>
        <taxon>Bacteria</taxon>
        <taxon>Pseudomonadati</taxon>
        <taxon>Thermodesulfobacteriota</taxon>
        <taxon>Desulfovibrionia</taxon>
        <taxon>Desulfovibrionales</taxon>
        <taxon>Desulfovibrionaceae</taxon>
        <taxon>Taurinivorans</taxon>
    </lineage>
</organism>
<sequence>MPTSVYIIDVPNEYAEQYRNRLQTGSGPVFAIMHINIPSYLNRPQIVMRDKGAKIIIEERHRWGENLDKAISRVLSDALTNNLTAINGVAVPLKLGMHPDYTIQVDISHFEGNINDYLELDAFWTLQKGGMKILQASFYKKLSVEHNYSGFVQAYGELLYLLAQAMSDAIYAHIR</sequence>
<evidence type="ECO:0000313" key="2">
    <source>
        <dbReference type="EMBL" id="UWX06284.1"/>
    </source>
</evidence>
<accession>A0ABY5Y276</accession>
<gene>
    <name evidence="2" type="ORF">JBF11_02930</name>
</gene>
<reference evidence="2" key="1">
    <citation type="submission" date="2020-12" db="EMBL/GenBank/DDBJ databases">
        <title>Taurinivorans muris gen. nov., sp. nov., fundamental and realized metabolic niche of a ubiquitous sulfidogenic bacterium in the murine intestine.</title>
        <authorList>
            <person name="Ye H."/>
            <person name="Hanson B.T."/>
            <person name="Loy A."/>
        </authorList>
    </citation>
    <scope>NUCLEOTIDE SEQUENCE</scope>
    <source>
        <strain evidence="2">LT0009</strain>
    </source>
</reference>
<dbReference type="RefSeq" id="WP_334315887.1">
    <property type="nucleotide sequence ID" value="NZ_CP065938.1"/>
</dbReference>
<name>A0ABY5Y276_9BACT</name>